<dbReference type="Proteomes" id="UP001165044">
    <property type="component" value="Unassembled WGS sequence"/>
</dbReference>
<dbReference type="EMBL" id="BSDC01000003">
    <property type="protein sequence ID" value="GLH67871.1"/>
    <property type="molecule type" value="Genomic_DNA"/>
</dbReference>
<accession>A0ABQ5Q0P3</accession>
<organism evidence="2 3">
    <name type="scientific">Geothrix edaphica</name>
    <dbReference type="NCBI Taxonomy" id="2927976"/>
    <lineage>
        <taxon>Bacteria</taxon>
        <taxon>Pseudomonadati</taxon>
        <taxon>Acidobacteriota</taxon>
        <taxon>Holophagae</taxon>
        <taxon>Holophagales</taxon>
        <taxon>Holophagaceae</taxon>
        <taxon>Geothrix</taxon>
    </lineage>
</organism>
<gene>
    <name evidence="2" type="ORF">GETHED_22350</name>
</gene>
<feature type="region of interest" description="Disordered" evidence="1">
    <location>
        <begin position="1"/>
        <end position="20"/>
    </location>
</feature>
<sequence length="97" mass="10010">MATKQMNVKSDGFNPKDLSVNKNQDSVHFVQSGPDAPSSVTLSSSALFGVTTCVVDASTSGTNVYQVLGTATVGDYTVSLPPSPRLTKDSGTIKVTG</sequence>
<proteinExistence type="predicted"/>
<evidence type="ECO:0000313" key="3">
    <source>
        <dbReference type="Proteomes" id="UP001165044"/>
    </source>
</evidence>
<dbReference type="RefSeq" id="WP_285609346.1">
    <property type="nucleotide sequence ID" value="NZ_BSDC01000003.1"/>
</dbReference>
<name>A0ABQ5Q0P3_9BACT</name>
<evidence type="ECO:0000313" key="2">
    <source>
        <dbReference type="EMBL" id="GLH67871.1"/>
    </source>
</evidence>
<comment type="caution">
    <text evidence="2">The sequence shown here is derived from an EMBL/GenBank/DDBJ whole genome shotgun (WGS) entry which is preliminary data.</text>
</comment>
<reference evidence="2" key="1">
    <citation type="journal article" date="2023" name="Antonie Van Leeuwenhoek">
        <title>Mesoterricola silvestris gen. nov., sp. nov., Mesoterricola sediminis sp. nov., Geothrix oryzae sp. nov., Geothrix edaphica sp. nov., Geothrix rubra sp. nov., and Geothrix limicola sp. nov., six novel members of Acidobacteriota isolated from soils.</title>
        <authorList>
            <person name="Itoh H."/>
            <person name="Sugisawa Y."/>
            <person name="Mise K."/>
            <person name="Xu Z."/>
            <person name="Kuniyasu M."/>
            <person name="Ushijima N."/>
            <person name="Kawano K."/>
            <person name="Kobayashi E."/>
            <person name="Shiratori Y."/>
            <person name="Masuda Y."/>
            <person name="Senoo K."/>
        </authorList>
    </citation>
    <scope>NUCLEOTIDE SEQUENCE</scope>
    <source>
        <strain evidence="2">Red802</strain>
    </source>
</reference>
<evidence type="ECO:0000256" key="1">
    <source>
        <dbReference type="SAM" id="MobiDB-lite"/>
    </source>
</evidence>
<protein>
    <submittedName>
        <fullName evidence="2">Uncharacterized protein</fullName>
    </submittedName>
</protein>
<keyword evidence="3" id="KW-1185">Reference proteome</keyword>